<reference evidence="2 3" key="1">
    <citation type="submission" date="2019-08" db="EMBL/GenBank/DDBJ databases">
        <authorList>
            <person name="Dhanesh K."/>
            <person name="Kumar G."/>
            <person name="Sasikala C."/>
            <person name="Venkata Ramana C."/>
        </authorList>
    </citation>
    <scope>NUCLEOTIDE SEQUENCE [LARGE SCALE GENOMIC DNA]</scope>
    <source>
        <strain evidence="2 3">JC645</strain>
    </source>
</reference>
<evidence type="ECO:0000256" key="1">
    <source>
        <dbReference type="SAM" id="MobiDB-lite"/>
    </source>
</evidence>
<dbReference type="AlphaFoldDB" id="A0A5M6DHK1"/>
<evidence type="ECO:0000313" key="2">
    <source>
        <dbReference type="EMBL" id="KAA5546933.1"/>
    </source>
</evidence>
<accession>A0A5M6DHK1</accession>
<comment type="caution">
    <text evidence="2">The sequence shown here is derived from an EMBL/GenBank/DDBJ whole genome shotgun (WGS) entry which is preliminary data.</text>
</comment>
<dbReference type="EMBL" id="VWOX01000001">
    <property type="protein sequence ID" value="KAA5546933.1"/>
    <property type="molecule type" value="Genomic_DNA"/>
</dbReference>
<protein>
    <submittedName>
        <fullName evidence="2">Uncharacterized protein</fullName>
    </submittedName>
</protein>
<dbReference type="RefSeq" id="WP_150074041.1">
    <property type="nucleotide sequence ID" value="NZ_VWOX01000001.1"/>
</dbReference>
<evidence type="ECO:0000313" key="3">
    <source>
        <dbReference type="Proteomes" id="UP000324479"/>
    </source>
</evidence>
<dbReference type="Proteomes" id="UP000324479">
    <property type="component" value="Unassembled WGS sequence"/>
</dbReference>
<sequence length="266" mass="29571">MHAAAWETHRICLRSAPTNAPAAAGDVYDRTCRTNFNEPGFCVLNLGSDIDSHTFRRFMVDLKLAMANLHALATGNTLAFVWASRFDQQNSTKPHVDGGPSENFLMLGYEPSSVRSELEISDYSKCAFDLGITPDEFLLKHNPMFQAGYDLLRPYTVAIPCFAEADYQIVCINNSTTAYCERNPAWQGNLHTATVPIPNESQLRVINSMMIASVPAGTGDSISAADVDQFISTTEVRRRGYDKLHLDDKNESRDESPPRSSVRRDD</sequence>
<organism evidence="2 3">
    <name type="scientific">Roseiconus nitratireducens</name>
    <dbReference type="NCBI Taxonomy" id="2605748"/>
    <lineage>
        <taxon>Bacteria</taxon>
        <taxon>Pseudomonadati</taxon>
        <taxon>Planctomycetota</taxon>
        <taxon>Planctomycetia</taxon>
        <taxon>Pirellulales</taxon>
        <taxon>Pirellulaceae</taxon>
        <taxon>Roseiconus</taxon>
    </lineage>
</organism>
<name>A0A5M6DHK1_9BACT</name>
<proteinExistence type="predicted"/>
<feature type="region of interest" description="Disordered" evidence="1">
    <location>
        <begin position="241"/>
        <end position="266"/>
    </location>
</feature>
<keyword evidence="3" id="KW-1185">Reference proteome</keyword>
<gene>
    <name evidence="2" type="ORF">FYK55_00465</name>
</gene>